<comment type="caution">
    <text evidence="2">The sequence shown here is derived from an EMBL/GenBank/DDBJ whole genome shotgun (WGS) entry which is preliminary data.</text>
</comment>
<sequence length="70" mass="7815">MQTTTADSDSPHHGFSATPWPTEVSSSDGDTVDRQLFGDEHAVHLLRSHRYPLLAVVLLKTRSRFDPIGR</sequence>
<organism evidence="2 3">
    <name type="scientific">Cinchona calisaya</name>
    <dbReference type="NCBI Taxonomy" id="153742"/>
    <lineage>
        <taxon>Eukaryota</taxon>
        <taxon>Viridiplantae</taxon>
        <taxon>Streptophyta</taxon>
        <taxon>Embryophyta</taxon>
        <taxon>Tracheophyta</taxon>
        <taxon>Spermatophyta</taxon>
        <taxon>Magnoliopsida</taxon>
        <taxon>eudicotyledons</taxon>
        <taxon>Gunneridae</taxon>
        <taxon>Pentapetalae</taxon>
        <taxon>asterids</taxon>
        <taxon>lamiids</taxon>
        <taxon>Gentianales</taxon>
        <taxon>Rubiaceae</taxon>
        <taxon>Cinchonoideae</taxon>
        <taxon>Cinchoneae</taxon>
        <taxon>Cinchona</taxon>
    </lineage>
</organism>
<evidence type="ECO:0000313" key="3">
    <source>
        <dbReference type="Proteomes" id="UP001630127"/>
    </source>
</evidence>
<dbReference type="Proteomes" id="UP001630127">
    <property type="component" value="Unassembled WGS sequence"/>
</dbReference>
<gene>
    <name evidence="2" type="ORF">ACH5RR_006752</name>
</gene>
<name>A0ABD3APY8_9GENT</name>
<proteinExistence type="predicted"/>
<accession>A0ABD3APY8</accession>
<evidence type="ECO:0000313" key="2">
    <source>
        <dbReference type="EMBL" id="KAL3533231.1"/>
    </source>
</evidence>
<feature type="region of interest" description="Disordered" evidence="1">
    <location>
        <begin position="1"/>
        <end position="32"/>
    </location>
</feature>
<evidence type="ECO:0000256" key="1">
    <source>
        <dbReference type="SAM" id="MobiDB-lite"/>
    </source>
</evidence>
<reference evidence="2 3" key="1">
    <citation type="submission" date="2024-11" db="EMBL/GenBank/DDBJ databases">
        <title>A near-complete genome assembly of Cinchona calisaya.</title>
        <authorList>
            <person name="Lian D.C."/>
            <person name="Zhao X.W."/>
            <person name="Wei L."/>
        </authorList>
    </citation>
    <scope>NUCLEOTIDE SEQUENCE [LARGE SCALE GENOMIC DNA]</scope>
    <source>
        <tissue evidence="2">Nenye</tissue>
    </source>
</reference>
<dbReference type="EMBL" id="JBJUIK010000003">
    <property type="protein sequence ID" value="KAL3533231.1"/>
    <property type="molecule type" value="Genomic_DNA"/>
</dbReference>
<dbReference type="AlphaFoldDB" id="A0ABD3APY8"/>
<protein>
    <submittedName>
        <fullName evidence="2">Uncharacterized protein</fullName>
    </submittedName>
</protein>
<keyword evidence="3" id="KW-1185">Reference proteome</keyword>